<dbReference type="InParanoid" id="A0A200Q2I9"/>
<dbReference type="FunCoup" id="A0A200Q2I9">
    <property type="interactions" value="115"/>
</dbReference>
<comment type="caution">
    <text evidence="1">The sequence shown here is derived from an EMBL/GenBank/DDBJ whole genome shotgun (WGS) entry which is preliminary data.</text>
</comment>
<dbReference type="OrthoDB" id="1928532at2759"/>
<organism evidence="1 2">
    <name type="scientific">Macleaya cordata</name>
    <name type="common">Five-seeded plume-poppy</name>
    <name type="synonym">Bocconia cordata</name>
    <dbReference type="NCBI Taxonomy" id="56857"/>
    <lineage>
        <taxon>Eukaryota</taxon>
        <taxon>Viridiplantae</taxon>
        <taxon>Streptophyta</taxon>
        <taxon>Embryophyta</taxon>
        <taxon>Tracheophyta</taxon>
        <taxon>Spermatophyta</taxon>
        <taxon>Magnoliopsida</taxon>
        <taxon>Ranunculales</taxon>
        <taxon>Papaveraceae</taxon>
        <taxon>Papaveroideae</taxon>
        <taxon>Macleaya</taxon>
    </lineage>
</organism>
<dbReference type="AlphaFoldDB" id="A0A200Q2I9"/>
<reference evidence="1 2" key="1">
    <citation type="journal article" date="2017" name="Mol. Plant">
        <title>The Genome of Medicinal Plant Macleaya cordata Provides New Insights into Benzylisoquinoline Alkaloids Metabolism.</title>
        <authorList>
            <person name="Liu X."/>
            <person name="Liu Y."/>
            <person name="Huang P."/>
            <person name="Ma Y."/>
            <person name="Qing Z."/>
            <person name="Tang Q."/>
            <person name="Cao H."/>
            <person name="Cheng P."/>
            <person name="Zheng Y."/>
            <person name="Yuan Z."/>
            <person name="Zhou Y."/>
            <person name="Liu J."/>
            <person name="Tang Z."/>
            <person name="Zhuo Y."/>
            <person name="Zhang Y."/>
            <person name="Yu L."/>
            <person name="Huang J."/>
            <person name="Yang P."/>
            <person name="Peng Q."/>
            <person name="Zhang J."/>
            <person name="Jiang W."/>
            <person name="Zhang Z."/>
            <person name="Lin K."/>
            <person name="Ro D.K."/>
            <person name="Chen X."/>
            <person name="Xiong X."/>
            <person name="Shang Y."/>
            <person name="Huang S."/>
            <person name="Zeng J."/>
        </authorList>
    </citation>
    <scope>NUCLEOTIDE SEQUENCE [LARGE SCALE GENOMIC DNA]</scope>
    <source>
        <strain evidence="2">cv. BLH2017</strain>
        <tissue evidence="1">Root</tissue>
    </source>
</reference>
<gene>
    <name evidence="1" type="ORF">BVC80_1711g42</name>
</gene>
<protein>
    <submittedName>
        <fullName evidence="1">Uncharacterized protein</fullName>
    </submittedName>
</protein>
<evidence type="ECO:0000313" key="2">
    <source>
        <dbReference type="Proteomes" id="UP000195402"/>
    </source>
</evidence>
<keyword evidence="2" id="KW-1185">Reference proteome</keyword>
<evidence type="ECO:0000313" key="1">
    <source>
        <dbReference type="EMBL" id="OVA04653.1"/>
    </source>
</evidence>
<name>A0A200Q2I9_MACCD</name>
<sequence length="186" mass="19524">MAASIARTSSTFLRNFCRTTNKSINISHSLPLPTSTRSNFVFQQTRISTLRSPARLRRESLFLNSMLPVHSAIASACLISKLPTEASTSTDAWQRNIKSFHTNRVAVIVWCGGVRVVVKMMVKHVSGGGDGGGGPSVDGGSDDDGGGVGATLLVAFGSRGGNCTIMWCSGGGGIVRVAVVQGLGWQ</sequence>
<dbReference type="EMBL" id="MVGT01003295">
    <property type="protein sequence ID" value="OVA04653.1"/>
    <property type="molecule type" value="Genomic_DNA"/>
</dbReference>
<proteinExistence type="predicted"/>
<accession>A0A200Q2I9</accession>
<dbReference type="Proteomes" id="UP000195402">
    <property type="component" value="Unassembled WGS sequence"/>
</dbReference>